<accession>A0AAW1A6N4</accession>
<dbReference type="AlphaFoldDB" id="A0AAW1A6N4"/>
<comment type="caution">
    <text evidence="1">The sequence shown here is derived from an EMBL/GenBank/DDBJ whole genome shotgun (WGS) entry which is preliminary data.</text>
</comment>
<proteinExistence type="predicted"/>
<reference evidence="1 2" key="1">
    <citation type="submission" date="2024-05" db="EMBL/GenBank/DDBJ databases">
        <title>The nuclear and mitochondrial genome assemblies of Tetragonisca angustula (Apidae: Meliponini), a tiny yet remarkable pollinator in the Neotropics.</title>
        <authorList>
            <person name="Ferrari R."/>
            <person name="Ricardo P.C."/>
            <person name="Dias F.C."/>
            <person name="Araujo N.S."/>
            <person name="Soares D.O."/>
            <person name="Zhou Q.-S."/>
            <person name="Zhu C.-D."/>
            <person name="Coutinho L."/>
            <person name="Airas M.C."/>
            <person name="Batista T.M."/>
        </authorList>
    </citation>
    <scope>NUCLEOTIDE SEQUENCE [LARGE SCALE GENOMIC DNA]</scope>
    <source>
        <strain evidence="1">ASF017062</strain>
        <tissue evidence="1">Abdomen</tissue>
    </source>
</reference>
<dbReference type="EMBL" id="JAWNGG020000058">
    <property type="protein sequence ID" value="KAK9304889.1"/>
    <property type="molecule type" value="Genomic_DNA"/>
</dbReference>
<evidence type="ECO:0000313" key="1">
    <source>
        <dbReference type="EMBL" id="KAK9304889.1"/>
    </source>
</evidence>
<evidence type="ECO:0000313" key="2">
    <source>
        <dbReference type="Proteomes" id="UP001432146"/>
    </source>
</evidence>
<protein>
    <submittedName>
        <fullName evidence="1">Uncharacterized protein</fullName>
    </submittedName>
</protein>
<keyword evidence="2" id="KW-1185">Reference proteome</keyword>
<gene>
    <name evidence="1" type="ORF">QLX08_003849</name>
</gene>
<organism evidence="1 2">
    <name type="scientific">Tetragonisca angustula</name>
    <dbReference type="NCBI Taxonomy" id="166442"/>
    <lineage>
        <taxon>Eukaryota</taxon>
        <taxon>Metazoa</taxon>
        <taxon>Ecdysozoa</taxon>
        <taxon>Arthropoda</taxon>
        <taxon>Hexapoda</taxon>
        <taxon>Insecta</taxon>
        <taxon>Pterygota</taxon>
        <taxon>Neoptera</taxon>
        <taxon>Endopterygota</taxon>
        <taxon>Hymenoptera</taxon>
        <taxon>Apocrita</taxon>
        <taxon>Aculeata</taxon>
        <taxon>Apoidea</taxon>
        <taxon>Anthophila</taxon>
        <taxon>Apidae</taxon>
        <taxon>Tetragonisca</taxon>
    </lineage>
</organism>
<sequence length="134" mass="14799">MAVWPLKKESSQGPAATAATYAPPRHTPRAILIINGARNFRITCNHLPDQWKSTFHRNSIEKHYHYVLDTRTTLSPCLLVWLVGVMAVAECAPPYHSLTLTRASASARFAYTTNADAARPTSSTLTNADVDLSY</sequence>
<dbReference type="Proteomes" id="UP001432146">
    <property type="component" value="Unassembled WGS sequence"/>
</dbReference>
<name>A0AAW1A6N4_9HYME</name>